<dbReference type="InterPro" id="IPR036390">
    <property type="entry name" value="WH_DNA-bd_sf"/>
</dbReference>
<dbReference type="Pfam" id="PF00126">
    <property type="entry name" value="HTH_1"/>
    <property type="match status" value="1"/>
</dbReference>
<dbReference type="SUPFAM" id="SSF53850">
    <property type="entry name" value="Periplasmic binding protein-like II"/>
    <property type="match status" value="1"/>
</dbReference>
<evidence type="ECO:0000313" key="7">
    <source>
        <dbReference type="Proteomes" id="UP000249165"/>
    </source>
</evidence>
<keyword evidence="7" id="KW-1185">Reference proteome</keyword>
<keyword evidence="3 6" id="KW-0238">DNA-binding</keyword>
<dbReference type="InterPro" id="IPR000847">
    <property type="entry name" value="LysR_HTH_N"/>
</dbReference>
<dbReference type="RefSeq" id="WP_111550918.1">
    <property type="nucleotide sequence ID" value="NZ_LIGK01000036.1"/>
</dbReference>
<dbReference type="EMBL" id="QLMG01000038">
    <property type="protein sequence ID" value="RAK13222.1"/>
    <property type="molecule type" value="Genomic_DNA"/>
</dbReference>
<evidence type="ECO:0000313" key="6">
    <source>
        <dbReference type="EMBL" id="RAK13222.1"/>
    </source>
</evidence>
<dbReference type="Proteomes" id="UP000249165">
    <property type="component" value="Unassembled WGS sequence"/>
</dbReference>
<feature type="domain" description="HTH lysR-type" evidence="5">
    <location>
        <begin position="1"/>
        <end position="61"/>
    </location>
</feature>
<accession>A0A327XYD0</accession>
<name>A0A327XYD0_9RHOB</name>
<dbReference type="PANTHER" id="PTHR30346:SF0">
    <property type="entry name" value="HCA OPERON TRANSCRIPTIONAL ACTIVATOR HCAR"/>
    <property type="match status" value="1"/>
</dbReference>
<keyword evidence="4" id="KW-0804">Transcription</keyword>
<dbReference type="Gene3D" id="3.40.190.10">
    <property type="entry name" value="Periplasmic binding protein-like II"/>
    <property type="match status" value="2"/>
</dbReference>
<dbReference type="FunFam" id="1.10.10.10:FF:000001">
    <property type="entry name" value="LysR family transcriptional regulator"/>
    <property type="match status" value="1"/>
</dbReference>
<dbReference type="PROSITE" id="PS50931">
    <property type="entry name" value="HTH_LYSR"/>
    <property type="match status" value="1"/>
</dbReference>
<dbReference type="InterPro" id="IPR036388">
    <property type="entry name" value="WH-like_DNA-bd_sf"/>
</dbReference>
<comment type="similarity">
    <text evidence="1">Belongs to the LysR transcriptional regulatory family.</text>
</comment>
<dbReference type="Pfam" id="PF03466">
    <property type="entry name" value="LysR_substrate"/>
    <property type="match status" value="1"/>
</dbReference>
<comment type="caution">
    <text evidence="6">The sequence shown here is derived from an EMBL/GenBank/DDBJ whole genome shotgun (WGS) entry which is preliminary data.</text>
</comment>
<dbReference type="GO" id="GO:0003700">
    <property type="term" value="F:DNA-binding transcription factor activity"/>
    <property type="evidence" value="ECO:0007669"/>
    <property type="project" value="InterPro"/>
</dbReference>
<dbReference type="PANTHER" id="PTHR30346">
    <property type="entry name" value="TRANSCRIPTIONAL DUAL REGULATOR HCAR-RELATED"/>
    <property type="match status" value="1"/>
</dbReference>
<evidence type="ECO:0000256" key="1">
    <source>
        <dbReference type="ARBA" id="ARBA00009437"/>
    </source>
</evidence>
<dbReference type="Gene3D" id="1.10.10.10">
    <property type="entry name" value="Winged helix-like DNA-binding domain superfamily/Winged helix DNA-binding domain"/>
    <property type="match status" value="1"/>
</dbReference>
<proteinExistence type="inferred from homology"/>
<keyword evidence="2" id="KW-0805">Transcription regulation</keyword>
<dbReference type="OrthoDB" id="8679465at2"/>
<evidence type="ECO:0000256" key="3">
    <source>
        <dbReference type="ARBA" id="ARBA00023125"/>
    </source>
</evidence>
<organism evidence="6 7">
    <name type="scientific">Salipiger aestuarii</name>
    <dbReference type="NCBI Taxonomy" id="568098"/>
    <lineage>
        <taxon>Bacteria</taxon>
        <taxon>Pseudomonadati</taxon>
        <taxon>Pseudomonadota</taxon>
        <taxon>Alphaproteobacteria</taxon>
        <taxon>Rhodobacterales</taxon>
        <taxon>Roseobacteraceae</taxon>
        <taxon>Salipiger</taxon>
    </lineage>
</organism>
<evidence type="ECO:0000256" key="2">
    <source>
        <dbReference type="ARBA" id="ARBA00023015"/>
    </source>
</evidence>
<protein>
    <submittedName>
        <fullName evidence="6">DNA-binding transcriptional LysR family regulator</fullName>
    </submittedName>
</protein>
<evidence type="ECO:0000259" key="5">
    <source>
        <dbReference type="PROSITE" id="PS50931"/>
    </source>
</evidence>
<dbReference type="PRINTS" id="PR00039">
    <property type="entry name" value="HTHLYSR"/>
</dbReference>
<gene>
    <name evidence="6" type="ORF">ATI53_10387</name>
</gene>
<dbReference type="AlphaFoldDB" id="A0A327XYD0"/>
<dbReference type="InterPro" id="IPR005119">
    <property type="entry name" value="LysR_subst-bd"/>
</dbReference>
<reference evidence="6 7" key="1">
    <citation type="submission" date="2018-06" db="EMBL/GenBank/DDBJ databases">
        <title>Genomic Encyclopedia of Archaeal and Bacterial Type Strains, Phase II (KMG-II): from individual species to whole genera.</title>
        <authorList>
            <person name="Goeker M."/>
        </authorList>
    </citation>
    <scope>NUCLEOTIDE SEQUENCE [LARGE SCALE GENOMIC DNA]</scope>
    <source>
        <strain evidence="6 7">DSM 22011</strain>
    </source>
</reference>
<dbReference type="GO" id="GO:0003677">
    <property type="term" value="F:DNA binding"/>
    <property type="evidence" value="ECO:0007669"/>
    <property type="project" value="UniProtKB-KW"/>
</dbReference>
<sequence>MRYTLRQIEYFIATAEAGSITLAAERINISQPSISTAISQLEAELGAQLFLRRHAQGLSLTRTGRELLVEAKQLMDQAQRLYLAASEATDTVRGTLSLGCLVTFAPMVLPEVTHSFSTEYPGVRVMPQVSDHEKLLHDLERAELDIALSYDLHLPDEYEFVPLAELPPHALIGANDPLAQETAVTLQELAEQNLILLDLPISRDYFLALFARMGLTPRIGARLQQQDVIRTMVANRFGYSIANIRPRSTLALDGKSVRRLRIAGDHKPVRLGLLRVARQAPTRLVSTFMDHCAALISDGYIPGMEPPILDPRRVR</sequence>
<dbReference type="SUPFAM" id="SSF46785">
    <property type="entry name" value="Winged helix' DNA-binding domain"/>
    <property type="match status" value="1"/>
</dbReference>
<dbReference type="GO" id="GO:0032993">
    <property type="term" value="C:protein-DNA complex"/>
    <property type="evidence" value="ECO:0007669"/>
    <property type="project" value="TreeGrafter"/>
</dbReference>
<evidence type="ECO:0000256" key="4">
    <source>
        <dbReference type="ARBA" id="ARBA00023163"/>
    </source>
</evidence>